<evidence type="ECO:0000259" key="2">
    <source>
        <dbReference type="PROSITE" id="PS50983"/>
    </source>
</evidence>
<feature type="signal peptide" evidence="1">
    <location>
        <begin position="1"/>
        <end position="22"/>
    </location>
</feature>
<evidence type="ECO:0000256" key="1">
    <source>
        <dbReference type="SAM" id="SignalP"/>
    </source>
</evidence>
<dbReference type="PANTHER" id="PTHR30535:SF34">
    <property type="entry name" value="MOLYBDATE-BINDING PROTEIN MOLA"/>
    <property type="match status" value="1"/>
</dbReference>
<keyword evidence="4" id="KW-1185">Reference proteome</keyword>
<keyword evidence="1" id="KW-0732">Signal</keyword>
<sequence>MKAKHLLTTLALALTAALPALASATTYPLTVTDIDQHQVTIEHEPQRIILQDGRDILSLALLDRDDPFKRVVAWNNLPKKQDSETWDLLRKKWPEAEKILDMGFSDQGEVNLETVIARHPDLMIAQLRAKPALEQTGVLRQLAALKIPVLFVDDELHAVKDTAASIRLLGKVLNQEANANAYADYYDQHMQRITQTAEQASKKPLVFIEPIAGITEDACCFTHSHSGWGGLVEAAGGKNIGSELLPGAVGFISPEKIISLNPDFYIMTGSKRGGKGSGVLPFGYNTDSSAIKATFERLSQRNGVKEIPAVKQGHVFGLYHHFYNHPYNIVGLELLSKAFYPQQMADVDPLADYHYIIRTFTHLPDAPINLSYSAASKP</sequence>
<reference evidence="3 4" key="1">
    <citation type="journal article" date="2019" name="bioRxiv">
        <title>Bacteria contribute to plant secondary compound degradation in a generalist herbivore system.</title>
        <authorList>
            <person name="Francoeur C.B."/>
            <person name="Khadempour L."/>
            <person name="Moreira-Soto R.D."/>
            <person name="Gotting K."/>
            <person name="Book A.J."/>
            <person name="Pinto-Tomas A.A."/>
            <person name="Keefover-Ring K."/>
            <person name="Currie C.R."/>
        </authorList>
    </citation>
    <scope>NUCLEOTIDE SEQUENCE [LARGE SCALE GENOMIC DNA]</scope>
    <source>
        <strain evidence="3">Acro-835</strain>
    </source>
</reference>
<dbReference type="Pfam" id="PF01497">
    <property type="entry name" value="Peripla_BP_2"/>
    <property type="match status" value="1"/>
</dbReference>
<name>A0ABX0R615_9GAMM</name>
<gene>
    <name evidence="3" type="ORF">F3J40_01065</name>
</gene>
<feature type="domain" description="Fe/B12 periplasmic-binding" evidence="2">
    <location>
        <begin position="47"/>
        <end position="347"/>
    </location>
</feature>
<dbReference type="PANTHER" id="PTHR30535">
    <property type="entry name" value="VITAMIN B12-BINDING PROTEIN"/>
    <property type="match status" value="1"/>
</dbReference>
<accession>A0ABX0R615</accession>
<dbReference type="PROSITE" id="PS50983">
    <property type="entry name" value="FE_B12_PBP"/>
    <property type="match status" value="1"/>
</dbReference>
<dbReference type="RefSeq" id="WP_167012091.1">
    <property type="nucleotide sequence ID" value="NZ_VWXF01000001.1"/>
</dbReference>
<dbReference type="Proteomes" id="UP001515683">
    <property type="component" value="Unassembled WGS sequence"/>
</dbReference>
<organism evidence="3 4">
    <name type="scientific">Candidatus Pantoea multigeneris</name>
    <dbReference type="NCBI Taxonomy" id="2608357"/>
    <lineage>
        <taxon>Bacteria</taxon>
        <taxon>Pseudomonadati</taxon>
        <taxon>Pseudomonadota</taxon>
        <taxon>Gammaproteobacteria</taxon>
        <taxon>Enterobacterales</taxon>
        <taxon>Erwiniaceae</taxon>
        <taxon>Pantoea</taxon>
    </lineage>
</organism>
<proteinExistence type="predicted"/>
<dbReference type="SUPFAM" id="SSF53807">
    <property type="entry name" value="Helical backbone' metal receptor"/>
    <property type="match status" value="1"/>
</dbReference>
<evidence type="ECO:0000313" key="3">
    <source>
        <dbReference type="EMBL" id="NIF20209.1"/>
    </source>
</evidence>
<dbReference type="InterPro" id="IPR002491">
    <property type="entry name" value="ABC_transptr_periplasmic_BD"/>
</dbReference>
<comment type="caution">
    <text evidence="3">The sequence shown here is derived from an EMBL/GenBank/DDBJ whole genome shotgun (WGS) entry which is preliminary data.</text>
</comment>
<protein>
    <submittedName>
        <fullName evidence="3">ABC transporter substrate-binding protein</fullName>
    </submittedName>
</protein>
<dbReference type="Gene3D" id="3.40.50.1980">
    <property type="entry name" value="Nitrogenase molybdenum iron protein domain"/>
    <property type="match status" value="2"/>
</dbReference>
<evidence type="ECO:0000313" key="4">
    <source>
        <dbReference type="Proteomes" id="UP001515683"/>
    </source>
</evidence>
<dbReference type="EMBL" id="VWXF01000001">
    <property type="protein sequence ID" value="NIF20209.1"/>
    <property type="molecule type" value="Genomic_DNA"/>
</dbReference>
<dbReference type="InterPro" id="IPR050902">
    <property type="entry name" value="ABC_Transporter_SBP"/>
</dbReference>
<feature type="chain" id="PRO_5046403430" evidence="1">
    <location>
        <begin position="23"/>
        <end position="378"/>
    </location>
</feature>